<keyword evidence="1" id="KW-1133">Transmembrane helix</keyword>
<dbReference type="eggNOG" id="ENOG5030AWZ">
    <property type="taxonomic scope" value="Bacteria"/>
</dbReference>
<accession>A0A0R1XIM3</accession>
<dbReference type="RefSeq" id="WP_027827966.1">
    <property type="nucleotide sequence ID" value="NZ_AUEH01000010.1"/>
</dbReference>
<evidence type="ECO:0000313" key="2">
    <source>
        <dbReference type="EMBL" id="KRM29938.1"/>
    </source>
</evidence>
<evidence type="ECO:0000256" key="1">
    <source>
        <dbReference type="SAM" id="Phobius"/>
    </source>
</evidence>
<comment type="caution">
    <text evidence="2">The sequence shown here is derived from an EMBL/GenBank/DDBJ whole genome shotgun (WGS) entry which is preliminary data.</text>
</comment>
<dbReference type="OrthoDB" id="9860884at2"/>
<protein>
    <submittedName>
        <fullName evidence="2">Uncharacterized protein</fullName>
    </submittedName>
</protein>
<dbReference type="AlphaFoldDB" id="A0A0R1XIM3"/>
<dbReference type="Proteomes" id="UP000050949">
    <property type="component" value="Unassembled WGS sequence"/>
</dbReference>
<dbReference type="PATRIC" id="fig|1122147.4.peg.132"/>
<feature type="transmembrane region" description="Helical" evidence="1">
    <location>
        <begin position="21"/>
        <end position="42"/>
    </location>
</feature>
<reference evidence="2 3" key="1">
    <citation type="journal article" date="2015" name="Genome Announc.">
        <title>Expanding the biotechnology potential of lactobacilli through comparative genomics of 213 strains and associated genera.</title>
        <authorList>
            <person name="Sun Z."/>
            <person name="Harris H.M."/>
            <person name="McCann A."/>
            <person name="Guo C."/>
            <person name="Argimon S."/>
            <person name="Zhang W."/>
            <person name="Yang X."/>
            <person name="Jeffery I.B."/>
            <person name="Cooney J.C."/>
            <person name="Kagawa T.F."/>
            <person name="Liu W."/>
            <person name="Song Y."/>
            <person name="Salvetti E."/>
            <person name="Wrobel A."/>
            <person name="Rasinkangas P."/>
            <person name="Parkhill J."/>
            <person name="Rea M.C."/>
            <person name="O'Sullivan O."/>
            <person name="Ritari J."/>
            <person name="Douillard F.P."/>
            <person name="Paul Ross R."/>
            <person name="Yang R."/>
            <person name="Briner A.E."/>
            <person name="Felis G.E."/>
            <person name="de Vos W.M."/>
            <person name="Barrangou R."/>
            <person name="Klaenhammer T.R."/>
            <person name="Caufield P.W."/>
            <person name="Cui Y."/>
            <person name="Zhang H."/>
            <person name="O'Toole P.W."/>
        </authorList>
    </citation>
    <scope>NUCLEOTIDE SEQUENCE [LARGE SCALE GENOMIC DNA]</scope>
    <source>
        <strain evidence="2 3">DSM 16991</strain>
    </source>
</reference>
<dbReference type="GeneID" id="78509944"/>
<name>A0A0R1XIM3_9LACO</name>
<gene>
    <name evidence="2" type="ORF">FC91_GL000130</name>
</gene>
<keyword evidence="1" id="KW-0472">Membrane</keyword>
<evidence type="ECO:0000313" key="3">
    <source>
        <dbReference type="Proteomes" id="UP000050949"/>
    </source>
</evidence>
<feature type="transmembrane region" description="Helical" evidence="1">
    <location>
        <begin position="54"/>
        <end position="76"/>
    </location>
</feature>
<organism evidence="2 3">
    <name type="scientific">Schleiferilactobacillus harbinensis DSM 16991</name>
    <dbReference type="NCBI Taxonomy" id="1122147"/>
    <lineage>
        <taxon>Bacteria</taxon>
        <taxon>Bacillati</taxon>
        <taxon>Bacillota</taxon>
        <taxon>Bacilli</taxon>
        <taxon>Lactobacillales</taxon>
        <taxon>Lactobacillaceae</taxon>
        <taxon>Schleiferilactobacillus</taxon>
    </lineage>
</organism>
<sequence length="206" mass="22530">MTDEEKKQVQALVHSAHRIQTGLWLAASIWLLALAGAIGQQVARALGYTAQLPLAAAAAIIAVLLAVTAYPLTLLIQQQQLAKKVWQSLPQEKLRSTAQVADPITGVTDLGTHYLVTAPLASITLEKGPTQVEVDPQATQSTYKQQSSYFNIHHLNHWLRPAAVSGKEFLAALPEDRYEQLVNADRQADILHLTPADFAQLQRTSE</sequence>
<keyword evidence="1" id="KW-0812">Transmembrane</keyword>
<proteinExistence type="predicted"/>
<dbReference type="EMBL" id="AZFW01000008">
    <property type="protein sequence ID" value="KRM29938.1"/>
    <property type="molecule type" value="Genomic_DNA"/>
</dbReference>